<organism evidence="2 3">
    <name type="scientific">Prorocentrum cordatum</name>
    <dbReference type="NCBI Taxonomy" id="2364126"/>
    <lineage>
        <taxon>Eukaryota</taxon>
        <taxon>Sar</taxon>
        <taxon>Alveolata</taxon>
        <taxon>Dinophyceae</taxon>
        <taxon>Prorocentrales</taxon>
        <taxon>Prorocentraceae</taxon>
        <taxon>Prorocentrum</taxon>
    </lineage>
</organism>
<feature type="region of interest" description="Disordered" evidence="1">
    <location>
        <begin position="1"/>
        <end position="30"/>
    </location>
</feature>
<dbReference type="Proteomes" id="UP001189429">
    <property type="component" value="Unassembled WGS sequence"/>
</dbReference>
<feature type="non-terminal residue" evidence="2">
    <location>
        <position position="1"/>
    </location>
</feature>
<dbReference type="EMBL" id="CAUYUJ010019490">
    <property type="protein sequence ID" value="CAK0891519.1"/>
    <property type="molecule type" value="Genomic_DNA"/>
</dbReference>
<evidence type="ECO:0000313" key="3">
    <source>
        <dbReference type="Proteomes" id="UP001189429"/>
    </source>
</evidence>
<feature type="compositionally biased region" description="Pro residues" evidence="1">
    <location>
        <begin position="108"/>
        <end position="121"/>
    </location>
</feature>
<proteinExistence type="predicted"/>
<keyword evidence="3" id="KW-1185">Reference proteome</keyword>
<evidence type="ECO:0000256" key="1">
    <source>
        <dbReference type="SAM" id="MobiDB-lite"/>
    </source>
</evidence>
<sequence length="341" mass="34704">TRRSATALAPLCRGPPPREHCPPPAQAGSGASFRLTWRRHALAAAGPPAAGMEWQGAGVERLTVVADEELEEEWRRLQGAPRPAAASRALPPPRGPPLAASAAGAPLPRGPPPVPRPPTRPRWPAAQAASLLAGGRLVGVVQDFNARVGMGRIACRGLGGPVAVAAAELAGFSVGDAVSFSLGADPKFGNRVAVTLEAEDDDSLSRASACGCEGDAGVGGHGVGASATSARREGRREQRRAACLQQLSGARELLAALVLAGAATADDEAALQAALQEAAAVGVDPGHLAAAEVGSIRVRVGLRQSDLSVQAHMSHPVLACVSGSDPPCGPREPRIKGHCCW</sequence>
<name>A0ABN9WX98_9DINO</name>
<feature type="compositionally biased region" description="Low complexity" evidence="1">
    <location>
        <begin position="97"/>
        <end position="107"/>
    </location>
</feature>
<protein>
    <submittedName>
        <fullName evidence="2">Uncharacterized protein</fullName>
    </submittedName>
</protein>
<comment type="caution">
    <text evidence="2">The sequence shown here is derived from an EMBL/GenBank/DDBJ whole genome shotgun (WGS) entry which is preliminary data.</text>
</comment>
<accession>A0ABN9WX98</accession>
<gene>
    <name evidence="2" type="ORF">PCOR1329_LOCUS71457</name>
</gene>
<feature type="region of interest" description="Disordered" evidence="1">
    <location>
        <begin position="74"/>
        <end position="123"/>
    </location>
</feature>
<feature type="compositionally biased region" description="Low complexity" evidence="1">
    <location>
        <begin position="80"/>
        <end position="89"/>
    </location>
</feature>
<reference evidence="2" key="1">
    <citation type="submission" date="2023-10" db="EMBL/GenBank/DDBJ databases">
        <authorList>
            <person name="Chen Y."/>
            <person name="Shah S."/>
            <person name="Dougan E. K."/>
            <person name="Thang M."/>
            <person name="Chan C."/>
        </authorList>
    </citation>
    <scope>NUCLEOTIDE SEQUENCE [LARGE SCALE GENOMIC DNA]</scope>
</reference>
<evidence type="ECO:0000313" key="2">
    <source>
        <dbReference type="EMBL" id="CAK0891519.1"/>
    </source>
</evidence>